<comment type="caution">
    <text evidence="2">The sequence shown here is derived from an EMBL/GenBank/DDBJ whole genome shotgun (WGS) entry which is preliminary data.</text>
</comment>
<feature type="region of interest" description="Disordered" evidence="1">
    <location>
        <begin position="166"/>
        <end position="207"/>
    </location>
</feature>
<dbReference type="InParanoid" id="A0A7J8JW27"/>
<gene>
    <name evidence="2" type="ORF">HJG59_007772</name>
</gene>
<proteinExistence type="predicted"/>
<keyword evidence="3" id="KW-1185">Reference proteome</keyword>
<evidence type="ECO:0000256" key="1">
    <source>
        <dbReference type="SAM" id="MobiDB-lite"/>
    </source>
</evidence>
<evidence type="ECO:0000313" key="2">
    <source>
        <dbReference type="EMBL" id="KAF6500711.1"/>
    </source>
</evidence>
<accession>A0A7J8JW27</accession>
<name>A0A7J8JW27_MOLMO</name>
<protein>
    <submittedName>
        <fullName evidence="2">Uncharacterized protein</fullName>
    </submittedName>
</protein>
<dbReference type="AlphaFoldDB" id="A0A7J8JW27"/>
<dbReference type="EMBL" id="JACASF010000001">
    <property type="protein sequence ID" value="KAF6500711.1"/>
    <property type="molecule type" value="Genomic_DNA"/>
</dbReference>
<evidence type="ECO:0000313" key="3">
    <source>
        <dbReference type="Proteomes" id="UP000550707"/>
    </source>
</evidence>
<organism evidence="2 3">
    <name type="scientific">Molossus molossus</name>
    <name type="common">Pallas' mastiff bat</name>
    <name type="synonym">Vespertilio molossus</name>
    <dbReference type="NCBI Taxonomy" id="27622"/>
    <lineage>
        <taxon>Eukaryota</taxon>
        <taxon>Metazoa</taxon>
        <taxon>Chordata</taxon>
        <taxon>Craniata</taxon>
        <taxon>Vertebrata</taxon>
        <taxon>Euteleostomi</taxon>
        <taxon>Mammalia</taxon>
        <taxon>Eutheria</taxon>
        <taxon>Laurasiatheria</taxon>
        <taxon>Chiroptera</taxon>
        <taxon>Yangochiroptera</taxon>
        <taxon>Molossidae</taxon>
        <taxon>Molossus</taxon>
    </lineage>
</organism>
<reference evidence="2 3" key="1">
    <citation type="journal article" date="2020" name="Nature">
        <title>Six reference-quality genomes reveal evolution of bat adaptations.</title>
        <authorList>
            <person name="Jebb D."/>
            <person name="Huang Z."/>
            <person name="Pippel M."/>
            <person name="Hughes G.M."/>
            <person name="Lavrichenko K."/>
            <person name="Devanna P."/>
            <person name="Winkler S."/>
            <person name="Jermiin L.S."/>
            <person name="Skirmuntt E.C."/>
            <person name="Katzourakis A."/>
            <person name="Burkitt-Gray L."/>
            <person name="Ray D.A."/>
            <person name="Sullivan K.A.M."/>
            <person name="Roscito J.G."/>
            <person name="Kirilenko B.M."/>
            <person name="Davalos L.M."/>
            <person name="Corthals A.P."/>
            <person name="Power M.L."/>
            <person name="Jones G."/>
            <person name="Ransome R.D."/>
            <person name="Dechmann D.K.N."/>
            <person name="Locatelli A.G."/>
            <person name="Puechmaille S.J."/>
            <person name="Fedrigo O."/>
            <person name="Jarvis E.D."/>
            <person name="Hiller M."/>
            <person name="Vernes S.C."/>
            <person name="Myers E.W."/>
            <person name="Teeling E.C."/>
        </authorList>
    </citation>
    <scope>NUCLEOTIDE SEQUENCE [LARGE SCALE GENOMIC DNA]</scope>
    <source>
        <strain evidence="2">MMolMol1</strain>
        <tissue evidence="2">Muscle</tissue>
    </source>
</reference>
<sequence>MRKADSGRTWSPEGRARSQQVARCGMLGFGTALALRPVTPHLPLRLPTPACPAAQGDAGPWFAGAQEQVLVEHTGQVARGSSEAIGQGQHSKVAPAVHKPPSLSPSNCSKGALEEVVKVPNQPTLKQGESGGRTQWPGLCKQRRSWREECGDETRWPGREQQCVGCHSPGHTARSLGAESIRANSSELLRGPSPRPEPQPGSCALLA</sequence>
<dbReference type="Proteomes" id="UP000550707">
    <property type="component" value="Unassembled WGS sequence"/>
</dbReference>